<evidence type="ECO:0000256" key="3">
    <source>
        <dbReference type="ARBA" id="ARBA00022448"/>
    </source>
</evidence>
<keyword evidence="4 10" id="KW-1003">Cell membrane</keyword>
<evidence type="ECO:0000256" key="4">
    <source>
        <dbReference type="ARBA" id="ARBA00022475"/>
    </source>
</evidence>
<reference evidence="13" key="1">
    <citation type="journal article" date="2015" name="Antonie Van Leeuwenhoek">
        <title>Comparative 16S rRNA signatures and multilocus sequence analysis for the genus Salinicola and description of Salinicola acroporae sp. nov., isolated from coral Acropora digitifera.</title>
        <authorList>
            <person name="Lepcha R.T."/>
            <person name="Poddar A."/>
            <person name="Schumann P."/>
            <person name="Das S.K."/>
        </authorList>
    </citation>
    <scope>NUCLEOTIDE SEQUENCE</scope>
    <source>
        <strain evidence="13">S4-41</strain>
    </source>
</reference>
<dbReference type="PRINTS" id="PR01374">
    <property type="entry name" value="TONBPROTEIN"/>
</dbReference>
<dbReference type="PANTHER" id="PTHR33446">
    <property type="entry name" value="PROTEIN TONB-RELATED"/>
    <property type="match status" value="1"/>
</dbReference>
<sequence>MRRLAGLAGGALLALLLFYLLALLVAPPAPDRTQIVTPTAISMVDAPQQDPAQPTPTSPSLPPPSAPPPPPAAAPPPAVEAPSPVEIPEPQMPPMQTPDVTLDETLPELSEARPEPEPRPEPEARPTQETVAETAPQPEATPEATNGPPQPSPAPQQPPRGTQASPRDVGQLQPTSRVNPTYPMRARRRGMEGYVEVSFIIQPDGRVDTGSLRVIDADPANVFDRAVEEAVSQWRFPPADDVRRATQRIQFQLEG</sequence>
<dbReference type="Proteomes" id="UP001162135">
    <property type="component" value="Unassembled WGS sequence"/>
</dbReference>
<dbReference type="Pfam" id="PF03544">
    <property type="entry name" value="TonB_C"/>
    <property type="match status" value="1"/>
</dbReference>
<evidence type="ECO:0000256" key="8">
    <source>
        <dbReference type="ARBA" id="ARBA00022989"/>
    </source>
</evidence>
<evidence type="ECO:0000256" key="9">
    <source>
        <dbReference type="ARBA" id="ARBA00023136"/>
    </source>
</evidence>
<dbReference type="InterPro" id="IPR037682">
    <property type="entry name" value="TonB_C"/>
</dbReference>
<reference evidence="13" key="2">
    <citation type="submission" date="2017-11" db="EMBL/GenBank/DDBJ databases">
        <authorList>
            <person name="Das S.K."/>
        </authorList>
    </citation>
    <scope>NUCLEOTIDE SEQUENCE</scope>
    <source>
        <strain evidence="13">S4-41</strain>
    </source>
</reference>
<evidence type="ECO:0000256" key="1">
    <source>
        <dbReference type="ARBA" id="ARBA00004383"/>
    </source>
</evidence>
<dbReference type="RefSeq" id="WP_110716509.1">
    <property type="nucleotide sequence ID" value="NZ_PGFS01000001.1"/>
</dbReference>
<proteinExistence type="inferred from homology"/>
<feature type="region of interest" description="Disordered" evidence="11">
    <location>
        <begin position="45"/>
        <end position="189"/>
    </location>
</feature>
<comment type="similarity">
    <text evidence="2 10">Belongs to the TonB family.</text>
</comment>
<keyword evidence="14" id="KW-1185">Reference proteome</keyword>
<keyword evidence="9" id="KW-0472">Membrane</keyword>
<accession>A0ABT6I5R5</accession>
<dbReference type="EMBL" id="PGFS01000001">
    <property type="protein sequence ID" value="MDH4573047.1"/>
    <property type="molecule type" value="Genomic_DNA"/>
</dbReference>
<keyword evidence="5 10" id="KW-0997">Cell inner membrane</keyword>
<comment type="function">
    <text evidence="10">Interacts with outer membrane receptor proteins that carry out high-affinity binding and energy dependent uptake into the periplasmic space of specific substrates. It could act to transduce energy from the cytoplasmic membrane to specific energy-requiring processes in the outer membrane, resulting in the release into the periplasm of ligands bound by these outer membrane proteins.</text>
</comment>
<dbReference type="Gene3D" id="3.30.2420.10">
    <property type="entry name" value="TonB"/>
    <property type="match status" value="1"/>
</dbReference>
<gene>
    <name evidence="13" type="ORF">CUR86_11705</name>
</gene>
<dbReference type="InterPro" id="IPR006260">
    <property type="entry name" value="TonB/TolA_C"/>
</dbReference>
<dbReference type="NCBIfam" id="TIGR01352">
    <property type="entry name" value="tonB_Cterm"/>
    <property type="match status" value="1"/>
</dbReference>
<keyword evidence="6" id="KW-0812">Transmembrane</keyword>
<keyword evidence="8" id="KW-1133">Transmembrane helix</keyword>
<feature type="compositionally biased region" description="Pro residues" evidence="11">
    <location>
        <begin position="53"/>
        <end position="96"/>
    </location>
</feature>
<feature type="domain" description="TonB C-terminal" evidence="12">
    <location>
        <begin position="167"/>
        <end position="255"/>
    </location>
</feature>
<feature type="compositionally biased region" description="Basic and acidic residues" evidence="11">
    <location>
        <begin position="110"/>
        <end position="126"/>
    </location>
</feature>
<evidence type="ECO:0000256" key="2">
    <source>
        <dbReference type="ARBA" id="ARBA00006555"/>
    </source>
</evidence>
<dbReference type="InterPro" id="IPR051045">
    <property type="entry name" value="TonB-dependent_transducer"/>
</dbReference>
<name>A0ABT6I5R5_9GAMM</name>
<evidence type="ECO:0000313" key="14">
    <source>
        <dbReference type="Proteomes" id="UP001162135"/>
    </source>
</evidence>
<dbReference type="InterPro" id="IPR003538">
    <property type="entry name" value="TonB"/>
</dbReference>
<evidence type="ECO:0000313" key="13">
    <source>
        <dbReference type="EMBL" id="MDH4573047.1"/>
    </source>
</evidence>
<evidence type="ECO:0000256" key="7">
    <source>
        <dbReference type="ARBA" id="ARBA00022927"/>
    </source>
</evidence>
<keyword evidence="10" id="KW-0735">Signal-anchor</keyword>
<dbReference type="PROSITE" id="PS52015">
    <property type="entry name" value="TONB_CTD"/>
    <property type="match status" value="1"/>
</dbReference>
<comment type="subcellular location">
    <subcellularLocation>
        <location evidence="1 10">Cell inner membrane</location>
        <topology evidence="1 10">Single-pass membrane protein</topology>
        <orientation evidence="1 10">Periplasmic side</orientation>
    </subcellularLocation>
</comment>
<feature type="compositionally biased region" description="Pro residues" evidence="11">
    <location>
        <begin position="148"/>
        <end position="158"/>
    </location>
</feature>
<dbReference type="SUPFAM" id="SSF74653">
    <property type="entry name" value="TolA/TonB C-terminal domain"/>
    <property type="match status" value="1"/>
</dbReference>
<comment type="caution">
    <text evidence="13">The sequence shown here is derived from an EMBL/GenBank/DDBJ whole genome shotgun (WGS) entry which is preliminary data.</text>
</comment>
<dbReference type="PANTHER" id="PTHR33446:SF2">
    <property type="entry name" value="PROTEIN TONB"/>
    <property type="match status" value="1"/>
</dbReference>
<evidence type="ECO:0000259" key="12">
    <source>
        <dbReference type="PROSITE" id="PS52015"/>
    </source>
</evidence>
<protein>
    <recommendedName>
        <fullName evidence="10">Protein TonB</fullName>
    </recommendedName>
</protein>
<evidence type="ECO:0000256" key="5">
    <source>
        <dbReference type="ARBA" id="ARBA00022519"/>
    </source>
</evidence>
<keyword evidence="7 10" id="KW-0653">Protein transport</keyword>
<evidence type="ECO:0000256" key="6">
    <source>
        <dbReference type="ARBA" id="ARBA00022692"/>
    </source>
</evidence>
<keyword evidence="3 10" id="KW-0813">Transport</keyword>
<evidence type="ECO:0000256" key="11">
    <source>
        <dbReference type="SAM" id="MobiDB-lite"/>
    </source>
</evidence>
<evidence type="ECO:0000256" key="10">
    <source>
        <dbReference type="RuleBase" id="RU362123"/>
    </source>
</evidence>
<organism evidence="13 14">
    <name type="scientific">Salinicola acroporae</name>
    <dbReference type="NCBI Taxonomy" id="1541440"/>
    <lineage>
        <taxon>Bacteria</taxon>
        <taxon>Pseudomonadati</taxon>
        <taxon>Pseudomonadota</taxon>
        <taxon>Gammaproteobacteria</taxon>
        <taxon>Oceanospirillales</taxon>
        <taxon>Halomonadaceae</taxon>
        <taxon>Salinicola</taxon>
    </lineage>
</organism>